<evidence type="ECO:0000313" key="2">
    <source>
        <dbReference type="Proteomes" id="UP001241377"/>
    </source>
</evidence>
<proteinExistence type="predicted"/>
<protein>
    <submittedName>
        <fullName evidence="1">Uncharacterized protein</fullName>
    </submittedName>
</protein>
<dbReference type="EMBL" id="JASBWR010000129">
    <property type="protein sequence ID" value="KAJ9092943.1"/>
    <property type="molecule type" value="Genomic_DNA"/>
</dbReference>
<accession>A0ACC2V1H0</accession>
<sequence>MEYTGEAGPPSDYIEQRMSGHGSTSQDEQKPETPSPPLAFSFPLMTTSQHDTLSMKGTNNYLQTRVSPAASPNRECSSSGNAKSISHSNDVSSDIPAPKTPTTPRTSSAQHKQMRKFARSADKRQSVHMLGSIQHLQRHFMRFGQEETDGSNVKPDVGSFLTSISSNAESYANNENDNDNANIAVAPATVAKPPFPLGTPKVDLGKLRREAFESLKSLEEMWRVNETQEPSNRETHDGQEGCVQLELSSTNILDLLKTTVDAIRAVRAWSLAVPATSLIRSEHPQHEHLRASHQFASKPRIPTISTPSRPAPQPSSRSASGTSMRLVGRNADGEGKVGEEKDSLSDLRKAALNVLACLRGVEEKFRVDDVVDSSPEGRGEDETHSRLESMSLDRQELPLILTAKPHISERPEDGPSTLPNKRIEESEDLWFFSQRVGRDKDEWTEEEKKGWYERLSSGEAGWSYRDDVRIPDELPEETEVVRRYLETVVKTFFGADALQGKSQIPWRSVGRNSDQGVKDDDLANETDETGEPVSRTQAEAQEQAMLPTWLDSQVWAGRPIERIRALLEDSLPSSVLGLVSASGDQDVRMKLLTRLSDGYLLTLAFNTVLGRSAGSWGFIPDEDVYDTLDSGITTADPSSHAAEYTGDETPSARRQKDYTFRKAGNLRCWGAALKLRYGVPLTFPIQAIDLQPSIPLIQTTDRSSRSVPASRHPSPSPSRRASNNAARGTLDAGSGEGNAVGIAFDPVRIARREEGWDRMLEAAVAAWVDGVSSEVIAK</sequence>
<dbReference type="Proteomes" id="UP001241377">
    <property type="component" value="Unassembled WGS sequence"/>
</dbReference>
<comment type="caution">
    <text evidence="1">The sequence shown here is derived from an EMBL/GenBank/DDBJ whole genome shotgun (WGS) entry which is preliminary data.</text>
</comment>
<name>A0ACC2V1H0_9TREE</name>
<reference evidence="1" key="1">
    <citation type="submission" date="2023-04" db="EMBL/GenBank/DDBJ databases">
        <title>Draft Genome sequencing of Naganishia species isolated from polar environments using Oxford Nanopore Technology.</title>
        <authorList>
            <person name="Leo P."/>
            <person name="Venkateswaran K."/>
        </authorList>
    </citation>
    <scope>NUCLEOTIDE SEQUENCE</scope>
    <source>
        <strain evidence="1">MNA-CCFEE 5261</strain>
    </source>
</reference>
<organism evidence="1 2">
    <name type="scientific">Naganishia cerealis</name>
    <dbReference type="NCBI Taxonomy" id="610337"/>
    <lineage>
        <taxon>Eukaryota</taxon>
        <taxon>Fungi</taxon>
        <taxon>Dikarya</taxon>
        <taxon>Basidiomycota</taxon>
        <taxon>Agaricomycotina</taxon>
        <taxon>Tremellomycetes</taxon>
        <taxon>Filobasidiales</taxon>
        <taxon>Filobasidiaceae</taxon>
        <taxon>Naganishia</taxon>
    </lineage>
</organism>
<gene>
    <name evidence="1" type="ORF">QFC19_008541</name>
</gene>
<keyword evidence="2" id="KW-1185">Reference proteome</keyword>
<evidence type="ECO:0000313" key="1">
    <source>
        <dbReference type="EMBL" id="KAJ9092943.1"/>
    </source>
</evidence>